<dbReference type="InterPro" id="IPR000866">
    <property type="entry name" value="AhpC/TSA"/>
</dbReference>
<dbReference type="Pfam" id="PF00578">
    <property type="entry name" value="AhpC-TSA"/>
    <property type="match status" value="1"/>
</dbReference>
<gene>
    <name evidence="2" type="ORF">E2L08_07965</name>
</gene>
<evidence type="ECO:0000313" key="3">
    <source>
        <dbReference type="Proteomes" id="UP000295701"/>
    </source>
</evidence>
<dbReference type="GO" id="GO:0016209">
    <property type="term" value="F:antioxidant activity"/>
    <property type="evidence" value="ECO:0007669"/>
    <property type="project" value="InterPro"/>
</dbReference>
<evidence type="ECO:0000313" key="2">
    <source>
        <dbReference type="EMBL" id="TDL79815.1"/>
    </source>
</evidence>
<evidence type="ECO:0000259" key="1">
    <source>
        <dbReference type="PROSITE" id="PS51352"/>
    </source>
</evidence>
<name>A0A4R6AA68_9RHOB</name>
<dbReference type="SUPFAM" id="SSF52833">
    <property type="entry name" value="Thioredoxin-like"/>
    <property type="match status" value="1"/>
</dbReference>
<organism evidence="2 3">
    <name type="scientific">Palleronia sediminis</name>
    <dbReference type="NCBI Taxonomy" id="2547833"/>
    <lineage>
        <taxon>Bacteria</taxon>
        <taxon>Pseudomonadati</taxon>
        <taxon>Pseudomonadota</taxon>
        <taxon>Alphaproteobacteria</taxon>
        <taxon>Rhodobacterales</taxon>
        <taxon>Roseobacteraceae</taxon>
        <taxon>Palleronia</taxon>
    </lineage>
</organism>
<reference evidence="2 3" key="1">
    <citation type="submission" date="2019-03" db="EMBL/GenBank/DDBJ databases">
        <title>Primorskyibacter sp. SS33 isolated from sediments.</title>
        <authorList>
            <person name="Xunke S."/>
        </authorList>
    </citation>
    <scope>NUCLEOTIDE SEQUENCE [LARGE SCALE GENOMIC DNA]</scope>
    <source>
        <strain evidence="2 3">SS33</strain>
    </source>
</reference>
<dbReference type="InterPro" id="IPR036249">
    <property type="entry name" value="Thioredoxin-like_sf"/>
</dbReference>
<protein>
    <submittedName>
        <fullName evidence="2">AhpC/TSA family protein</fullName>
    </submittedName>
</protein>
<dbReference type="PROSITE" id="PS51352">
    <property type="entry name" value="THIOREDOXIN_2"/>
    <property type="match status" value="1"/>
</dbReference>
<feature type="domain" description="Thioredoxin" evidence="1">
    <location>
        <begin position="5"/>
        <end position="163"/>
    </location>
</feature>
<proteinExistence type="predicted"/>
<dbReference type="Proteomes" id="UP000295701">
    <property type="component" value="Unassembled WGS sequence"/>
</dbReference>
<dbReference type="AlphaFoldDB" id="A0A4R6AA68"/>
<dbReference type="InterPro" id="IPR013766">
    <property type="entry name" value="Thioredoxin_domain"/>
</dbReference>
<sequence>MPQTPVPRQPAPALDLPLIIGTRWRLSEQSPERFTQVVVYRGLHCPICQSYLKTLKRHYGAFVDKGVETICVSMEGRERVQQAYDDWGLDDIPMGYDLDRAQAEDWGLYMSSGISDAEPEVFAEPAVFWIRPGGELYLANISNVPFARPDLGQLLDAVDYVTENDYPARGDLAA</sequence>
<dbReference type="OrthoDB" id="9809746at2"/>
<dbReference type="EMBL" id="SNAA01000007">
    <property type="protein sequence ID" value="TDL79815.1"/>
    <property type="molecule type" value="Genomic_DNA"/>
</dbReference>
<dbReference type="Gene3D" id="3.40.30.10">
    <property type="entry name" value="Glutaredoxin"/>
    <property type="match status" value="1"/>
</dbReference>
<accession>A0A4R6AA68</accession>
<keyword evidence="3" id="KW-1185">Reference proteome</keyword>
<comment type="caution">
    <text evidence="2">The sequence shown here is derived from an EMBL/GenBank/DDBJ whole genome shotgun (WGS) entry which is preliminary data.</text>
</comment>
<dbReference type="RefSeq" id="WP_133396539.1">
    <property type="nucleotide sequence ID" value="NZ_SNAA01000007.1"/>
</dbReference>
<dbReference type="GO" id="GO:0016491">
    <property type="term" value="F:oxidoreductase activity"/>
    <property type="evidence" value="ECO:0007669"/>
    <property type="project" value="InterPro"/>
</dbReference>
<dbReference type="CDD" id="cd02970">
    <property type="entry name" value="PRX_like2"/>
    <property type="match status" value="1"/>
</dbReference>